<dbReference type="PANTHER" id="PTHR11702:SF31">
    <property type="entry name" value="MITOCHONDRIAL RIBOSOME-ASSOCIATED GTPASE 2"/>
    <property type="match status" value="1"/>
</dbReference>
<dbReference type="PROSITE" id="PS51710">
    <property type="entry name" value="G_OBG"/>
    <property type="match status" value="1"/>
</dbReference>
<evidence type="ECO:0000256" key="6">
    <source>
        <dbReference type="ARBA" id="ARBA00022842"/>
    </source>
</evidence>
<keyword evidence="3 8" id="KW-0479">Metal-binding</keyword>
<evidence type="ECO:0000256" key="7">
    <source>
        <dbReference type="ARBA" id="ARBA00023134"/>
    </source>
</evidence>
<dbReference type="EC" id="3.6.5.-" evidence="8"/>
<feature type="binding site" evidence="8">
    <location>
        <begin position="166"/>
        <end position="173"/>
    </location>
    <ligand>
        <name>GTP</name>
        <dbReference type="ChEBI" id="CHEBI:37565"/>
    </ligand>
</feature>
<dbReference type="PRINTS" id="PR00326">
    <property type="entry name" value="GTP1OBG"/>
</dbReference>
<dbReference type="NCBIfam" id="NF008956">
    <property type="entry name" value="PRK12299.1"/>
    <property type="match status" value="1"/>
</dbReference>
<dbReference type="NCBIfam" id="TIGR02729">
    <property type="entry name" value="Obg_CgtA"/>
    <property type="match status" value="1"/>
</dbReference>
<feature type="domain" description="Obg" evidence="10">
    <location>
        <begin position="1"/>
        <end position="159"/>
    </location>
</feature>
<dbReference type="InterPro" id="IPR045086">
    <property type="entry name" value="OBG_GTPase"/>
</dbReference>
<evidence type="ECO:0000256" key="8">
    <source>
        <dbReference type="HAMAP-Rule" id="MF_01454"/>
    </source>
</evidence>
<accession>A0A8J6N9Z4</accession>
<dbReference type="GO" id="GO:0003924">
    <property type="term" value="F:GTPase activity"/>
    <property type="evidence" value="ECO:0007669"/>
    <property type="project" value="UniProtKB-UniRule"/>
</dbReference>
<evidence type="ECO:0000256" key="5">
    <source>
        <dbReference type="ARBA" id="ARBA00022801"/>
    </source>
</evidence>
<dbReference type="GO" id="GO:0000287">
    <property type="term" value="F:magnesium ion binding"/>
    <property type="evidence" value="ECO:0007669"/>
    <property type="project" value="InterPro"/>
</dbReference>
<dbReference type="Proteomes" id="UP000614424">
    <property type="component" value="Unassembled WGS sequence"/>
</dbReference>
<evidence type="ECO:0000259" key="9">
    <source>
        <dbReference type="PROSITE" id="PS51710"/>
    </source>
</evidence>
<dbReference type="CDD" id="cd01898">
    <property type="entry name" value="Obg"/>
    <property type="match status" value="1"/>
</dbReference>
<dbReference type="Pfam" id="PF01926">
    <property type="entry name" value="MMR_HSR1"/>
    <property type="match status" value="1"/>
</dbReference>
<feature type="binding site" evidence="8">
    <location>
        <begin position="311"/>
        <end position="313"/>
    </location>
    <ligand>
        <name>GTP</name>
        <dbReference type="ChEBI" id="CHEBI:37565"/>
    </ligand>
</feature>
<proteinExistence type="inferred from homology"/>
<evidence type="ECO:0000256" key="1">
    <source>
        <dbReference type="ARBA" id="ARBA00007699"/>
    </source>
</evidence>
<feature type="binding site" evidence="8">
    <location>
        <begin position="282"/>
        <end position="285"/>
    </location>
    <ligand>
        <name>GTP</name>
        <dbReference type="ChEBI" id="CHEBI:37565"/>
    </ligand>
</feature>
<evidence type="ECO:0000256" key="2">
    <source>
        <dbReference type="ARBA" id="ARBA00022490"/>
    </source>
</evidence>
<gene>
    <name evidence="11" type="primary">obgE</name>
    <name evidence="8" type="synonym">obg</name>
    <name evidence="11" type="ORF">H8E41_00870</name>
</gene>
<keyword evidence="6 8" id="KW-0460">Magnesium</keyword>
<feature type="binding site" evidence="8">
    <location>
        <position position="173"/>
    </location>
    <ligand>
        <name>Mg(2+)</name>
        <dbReference type="ChEBI" id="CHEBI:18420"/>
    </ligand>
</feature>
<organism evidence="11 12">
    <name type="scientific">Candidatus Desulfobia pelagia</name>
    <dbReference type="NCBI Taxonomy" id="2841692"/>
    <lineage>
        <taxon>Bacteria</taxon>
        <taxon>Pseudomonadati</taxon>
        <taxon>Thermodesulfobacteriota</taxon>
        <taxon>Desulfobulbia</taxon>
        <taxon>Desulfobulbales</taxon>
        <taxon>Desulfobulbaceae</taxon>
        <taxon>Candidatus Desulfobia</taxon>
    </lineage>
</organism>
<feature type="binding site" evidence="8">
    <location>
        <begin position="213"/>
        <end position="216"/>
    </location>
    <ligand>
        <name>GTP</name>
        <dbReference type="ChEBI" id="CHEBI:37565"/>
    </ligand>
</feature>
<dbReference type="NCBIfam" id="TIGR00231">
    <property type="entry name" value="small_GTP"/>
    <property type="match status" value="1"/>
</dbReference>
<dbReference type="PROSITE" id="PS00905">
    <property type="entry name" value="GTP1_OBG"/>
    <property type="match status" value="1"/>
</dbReference>
<feature type="domain" description="OBG-type G" evidence="9">
    <location>
        <begin position="160"/>
        <end position="330"/>
    </location>
</feature>
<sequence>MAFIDEAKFFVKAGDGGKGCVSFLREKFVPKGGPDGGDGGRGGSVIIRVSKRLHSLMDFRYRSHFIAKNGSHGLGKKKHGKKGEDFVLHVPVGSIIKDAETGEVLADLLHEDDSFIAARGGQGGGGNVHYATSRHRAPRIAGKGKPGEELWLKIELKLLADVGLVGLPNAGKSTLLSKLSAANPKVAAYPFTTLEPQLGVLQFDSFDQCIIADIPGLIEGAHEGLGLGHKFLRHIERTRILIHVIDGSGLEEDPLEQYHILEKELERYKEELVSRPRIVLLNKIDVFSSQAELDTLIEKFRSEGIDPLPVSALTGQGLDDLKDKMESILEEMIEEKDVIPEEYSKSLDTEEPL</sequence>
<keyword evidence="4 8" id="KW-0547">Nucleotide-binding</keyword>
<keyword evidence="2 8" id="KW-0963">Cytoplasm</keyword>
<comment type="similarity">
    <text evidence="1 8">Belongs to the TRAFAC class OBG-HflX-like GTPase superfamily. OBG GTPase family.</text>
</comment>
<comment type="cofactor">
    <cofactor evidence="8">
        <name>Mg(2+)</name>
        <dbReference type="ChEBI" id="CHEBI:18420"/>
    </cofactor>
</comment>
<dbReference type="GO" id="GO:0043022">
    <property type="term" value="F:ribosome binding"/>
    <property type="evidence" value="ECO:0007669"/>
    <property type="project" value="UniProtKB-ARBA"/>
</dbReference>
<dbReference type="SUPFAM" id="SSF82051">
    <property type="entry name" value="Obg GTP-binding protein N-terminal domain"/>
    <property type="match status" value="1"/>
</dbReference>
<evidence type="ECO:0000313" key="11">
    <source>
        <dbReference type="EMBL" id="MBC8316425.1"/>
    </source>
</evidence>
<dbReference type="SUPFAM" id="SSF52540">
    <property type="entry name" value="P-loop containing nucleoside triphosphate hydrolases"/>
    <property type="match status" value="1"/>
</dbReference>
<dbReference type="EMBL" id="JACNJZ010000032">
    <property type="protein sequence ID" value="MBC8316425.1"/>
    <property type="molecule type" value="Genomic_DNA"/>
</dbReference>
<dbReference type="HAMAP" id="MF_01454">
    <property type="entry name" value="GTPase_Obg"/>
    <property type="match status" value="1"/>
</dbReference>
<dbReference type="InterPro" id="IPR036726">
    <property type="entry name" value="GTP1_OBG_dom_sf"/>
</dbReference>
<dbReference type="InterPro" id="IPR006073">
    <property type="entry name" value="GTP-bd"/>
</dbReference>
<comment type="function">
    <text evidence="8">An essential GTPase which binds GTP, GDP and possibly (p)ppGpp with moderate affinity, with high nucleotide exchange rates and a fairly low GTP hydrolysis rate. Plays a role in control of the cell cycle, stress response, ribosome biogenesis and in those bacteria that undergo differentiation, in morphogenesis control.</text>
</comment>
<dbReference type="GO" id="GO:0042254">
    <property type="term" value="P:ribosome biogenesis"/>
    <property type="evidence" value="ECO:0007669"/>
    <property type="project" value="UniProtKB-UniRule"/>
</dbReference>
<dbReference type="PANTHER" id="PTHR11702">
    <property type="entry name" value="DEVELOPMENTALLY REGULATED GTP-BINDING PROTEIN-RELATED"/>
    <property type="match status" value="1"/>
</dbReference>
<dbReference type="InterPro" id="IPR031167">
    <property type="entry name" value="G_OBG"/>
</dbReference>
<dbReference type="PIRSF" id="PIRSF002401">
    <property type="entry name" value="GTP_bd_Obg/CgtA"/>
    <property type="match status" value="1"/>
</dbReference>
<protein>
    <recommendedName>
        <fullName evidence="8">GTPase Obg</fullName>
        <ecNumber evidence="8">3.6.5.-</ecNumber>
    </recommendedName>
    <alternativeName>
        <fullName evidence="8">GTP-binding protein Obg</fullName>
    </alternativeName>
</protein>
<evidence type="ECO:0000256" key="4">
    <source>
        <dbReference type="ARBA" id="ARBA00022741"/>
    </source>
</evidence>
<dbReference type="GO" id="GO:0005737">
    <property type="term" value="C:cytoplasm"/>
    <property type="evidence" value="ECO:0007669"/>
    <property type="project" value="UniProtKB-SubCell"/>
</dbReference>
<name>A0A8J6N9Z4_9BACT</name>
<keyword evidence="5 8" id="KW-0378">Hydrolase</keyword>
<evidence type="ECO:0000313" key="12">
    <source>
        <dbReference type="Proteomes" id="UP000614424"/>
    </source>
</evidence>
<dbReference type="PROSITE" id="PS51883">
    <property type="entry name" value="OBG"/>
    <property type="match status" value="1"/>
</dbReference>
<dbReference type="InterPro" id="IPR005225">
    <property type="entry name" value="Small_GTP-bd"/>
</dbReference>
<dbReference type="GO" id="GO:0005525">
    <property type="term" value="F:GTP binding"/>
    <property type="evidence" value="ECO:0007669"/>
    <property type="project" value="UniProtKB-UniRule"/>
</dbReference>
<feature type="binding site" evidence="8">
    <location>
        <begin position="191"/>
        <end position="195"/>
    </location>
    <ligand>
        <name>GTP</name>
        <dbReference type="ChEBI" id="CHEBI:37565"/>
    </ligand>
</feature>
<dbReference type="InterPro" id="IPR014100">
    <property type="entry name" value="GTP-bd_Obg/CgtA"/>
</dbReference>
<dbReference type="Pfam" id="PF01018">
    <property type="entry name" value="GTP1_OBG"/>
    <property type="match status" value="1"/>
</dbReference>
<keyword evidence="7 8" id="KW-0342">GTP-binding</keyword>
<evidence type="ECO:0000259" key="10">
    <source>
        <dbReference type="PROSITE" id="PS51883"/>
    </source>
</evidence>
<dbReference type="InterPro" id="IPR006074">
    <property type="entry name" value="GTP1-OBG_CS"/>
</dbReference>
<comment type="caution">
    <text evidence="11">The sequence shown here is derived from an EMBL/GenBank/DDBJ whole genome shotgun (WGS) entry which is preliminary data.</text>
</comment>
<comment type="subcellular location">
    <subcellularLocation>
        <location evidence="8">Cytoplasm</location>
    </subcellularLocation>
</comment>
<reference evidence="11 12" key="1">
    <citation type="submission" date="2020-08" db="EMBL/GenBank/DDBJ databases">
        <title>Bridging the membrane lipid divide: bacteria of the FCB group superphylum have the potential to synthesize archaeal ether lipids.</title>
        <authorList>
            <person name="Villanueva L."/>
            <person name="Von Meijenfeldt F.A.B."/>
            <person name="Westbye A.B."/>
            <person name="Yadav S."/>
            <person name="Hopmans E.C."/>
            <person name="Dutilh B.E."/>
            <person name="Sinninghe Damste J.S."/>
        </authorList>
    </citation>
    <scope>NUCLEOTIDE SEQUENCE [LARGE SCALE GENOMIC DNA]</scope>
    <source>
        <strain evidence="11">NIOZ-UU47</strain>
    </source>
</reference>
<dbReference type="AlphaFoldDB" id="A0A8J6N9Z4"/>
<dbReference type="InterPro" id="IPR027417">
    <property type="entry name" value="P-loop_NTPase"/>
</dbReference>
<dbReference type="FunFam" id="2.70.210.12:FF:000001">
    <property type="entry name" value="GTPase Obg"/>
    <property type="match status" value="1"/>
</dbReference>
<dbReference type="NCBIfam" id="NF008955">
    <property type="entry name" value="PRK12297.1"/>
    <property type="match status" value="1"/>
</dbReference>
<dbReference type="Gene3D" id="3.40.50.300">
    <property type="entry name" value="P-loop containing nucleotide triphosphate hydrolases"/>
    <property type="match status" value="1"/>
</dbReference>
<evidence type="ECO:0000256" key="3">
    <source>
        <dbReference type="ARBA" id="ARBA00022723"/>
    </source>
</evidence>
<dbReference type="Gene3D" id="2.70.210.12">
    <property type="entry name" value="GTP1/OBG domain"/>
    <property type="match status" value="1"/>
</dbReference>
<feature type="binding site" evidence="8">
    <location>
        <position position="193"/>
    </location>
    <ligand>
        <name>Mg(2+)</name>
        <dbReference type="ChEBI" id="CHEBI:18420"/>
    </ligand>
</feature>
<dbReference type="NCBIfam" id="NF008954">
    <property type="entry name" value="PRK12296.1"/>
    <property type="match status" value="1"/>
</dbReference>
<comment type="subunit">
    <text evidence="8">Monomer.</text>
</comment>
<dbReference type="InterPro" id="IPR006169">
    <property type="entry name" value="GTP1_OBG_dom"/>
</dbReference>